<proteinExistence type="inferred from homology"/>
<comment type="similarity">
    <text evidence="1">Belongs to the IUNH family.</text>
</comment>
<evidence type="ECO:0000256" key="1">
    <source>
        <dbReference type="ARBA" id="ARBA00009176"/>
    </source>
</evidence>
<keyword evidence="4" id="KW-1185">Reference proteome</keyword>
<organism evidence="3 4">
    <name type="scientific">Clathrus columnatus</name>
    <dbReference type="NCBI Taxonomy" id="1419009"/>
    <lineage>
        <taxon>Eukaryota</taxon>
        <taxon>Fungi</taxon>
        <taxon>Dikarya</taxon>
        <taxon>Basidiomycota</taxon>
        <taxon>Agaricomycotina</taxon>
        <taxon>Agaricomycetes</taxon>
        <taxon>Phallomycetidae</taxon>
        <taxon>Phallales</taxon>
        <taxon>Clathraceae</taxon>
        <taxon>Clathrus</taxon>
    </lineage>
</organism>
<protein>
    <recommendedName>
        <fullName evidence="2">Inosine/uridine-preferring nucleoside hydrolase domain-containing protein</fullName>
    </recommendedName>
</protein>
<dbReference type="SUPFAM" id="SSF53590">
    <property type="entry name" value="Nucleoside hydrolase"/>
    <property type="match status" value="1"/>
</dbReference>
<dbReference type="Proteomes" id="UP001050691">
    <property type="component" value="Unassembled WGS sequence"/>
</dbReference>
<dbReference type="Gene3D" id="3.90.245.10">
    <property type="entry name" value="Ribonucleoside hydrolase-like"/>
    <property type="match status" value="1"/>
</dbReference>
<evidence type="ECO:0000313" key="3">
    <source>
        <dbReference type="EMBL" id="GJJ13413.1"/>
    </source>
</evidence>
<accession>A0AAV5AIS2</accession>
<dbReference type="AlphaFoldDB" id="A0AAV5AIS2"/>
<gene>
    <name evidence="3" type="ORF">Clacol_007667</name>
</gene>
<sequence>MTSLNDPYILDVTSKYSLPAIDAINTWYCHPDILFAQTNDLTTATKEPTVGQYDKIYITNLSDPHQFNQTFDREKVQEPVQFYTNILKDAEDNSVTILAIGFLTHLNNFYNSSKGPELIKSKVKELVVQGGSCNTTDNPHSAGFNLIYDLQSAQVLTKWPSPVTFLPGYTAKGVEVGRSALNTSTDSPIRFGKMLSVKINILLTARKYLVYNTVNYTEDYKFGSADLLATYYAAFGTSNLFTYGNKDGKGGLEFVKDNSSSVGPTEHDDSVWNDGLKPEHLQHYLI</sequence>
<dbReference type="InterPro" id="IPR036452">
    <property type="entry name" value="Ribo_hydro-like"/>
</dbReference>
<comment type="caution">
    <text evidence="3">The sequence shown here is derived from an EMBL/GenBank/DDBJ whole genome shotgun (WGS) entry which is preliminary data.</text>
</comment>
<dbReference type="Pfam" id="PF01156">
    <property type="entry name" value="IU_nuc_hydro"/>
    <property type="match status" value="1"/>
</dbReference>
<dbReference type="InterPro" id="IPR001910">
    <property type="entry name" value="Inosine/uridine_hydrolase_dom"/>
</dbReference>
<dbReference type="PANTHER" id="PTHR43264:SF1">
    <property type="entry name" value="INOSINE_URIDINE-PREFERRING NUCLEOSIDE HYDROLASE DOMAIN-CONTAINING PROTEIN"/>
    <property type="match status" value="1"/>
</dbReference>
<name>A0AAV5AIS2_9AGAM</name>
<dbReference type="EMBL" id="BPWL01000008">
    <property type="protein sequence ID" value="GJJ13413.1"/>
    <property type="molecule type" value="Genomic_DNA"/>
</dbReference>
<evidence type="ECO:0000313" key="4">
    <source>
        <dbReference type="Proteomes" id="UP001050691"/>
    </source>
</evidence>
<evidence type="ECO:0000259" key="2">
    <source>
        <dbReference type="Pfam" id="PF01156"/>
    </source>
</evidence>
<dbReference type="PANTHER" id="PTHR43264">
    <property type="match status" value="1"/>
</dbReference>
<feature type="domain" description="Inosine/uridine-preferring nucleoside hydrolase" evidence="2">
    <location>
        <begin position="68"/>
        <end position="233"/>
    </location>
</feature>
<dbReference type="GO" id="GO:0016799">
    <property type="term" value="F:hydrolase activity, hydrolyzing N-glycosyl compounds"/>
    <property type="evidence" value="ECO:0007669"/>
    <property type="project" value="InterPro"/>
</dbReference>
<reference evidence="3" key="1">
    <citation type="submission" date="2021-10" db="EMBL/GenBank/DDBJ databases">
        <title>De novo Genome Assembly of Clathrus columnatus (Basidiomycota, Fungi) Using Illumina and Nanopore Sequence Data.</title>
        <authorList>
            <person name="Ogiso-Tanaka E."/>
            <person name="Itagaki H."/>
            <person name="Hosoya T."/>
            <person name="Hosaka K."/>
        </authorList>
    </citation>
    <scope>NUCLEOTIDE SEQUENCE</scope>
    <source>
        <strain evidence="3">MO-923</strain>
    </source>
</reference>